<evidence type="ECO:0000313" key="1">
    <source>
        <dbReference type="EMBL" id="KAI0047445.1"/>
    </source>
</evidence>
<accession>A0ACB8RUZ2</accession>
<proteinExistence type="predicted"/>
<organism evidence="1 2">
    <name type="scientific">Auriscalpium vulgare</name>
    <dbReference type="NCBI Taxonomy" id="40419"/>
    <lineage>
        <taxon>Eukaryota</taxon>
        <taxon>Fungi</taxon>
        <taxon>Dikarya</taxon>
        <taxon>Basidiomycota</taxon>
        <taxon>Agaricomycotina</taxon>
        <taxon>Agaricomycetes</taxon>
        <taxon>Russulales</taxon>
        <taxon>Auriscalpiaceae</taxon>
        <taxon>Auriscalpium</taxon>
    </lineage>
</organism>
<protein>
    <submittedName>
        <fullName evidence="1">Cytochrome P450</fullName>
    </submittedName>
</protein>
<gene>
    <name evidence="1" type="ORF">FA95DRAFT_1492480</name>
</gene>
<reference evidence="1" key="2">
    <citation type="journal article" date="2022" name="New Phytol.">
        <title>Evolutionary transition to the ectomycorrhizal habit in the genomes of a hyperdiverse lineage of mushroom-forming fungi.</title>
        <authorList>
            <person name="Looney B."/>
            <person name="Miyauchi S."/>
            <person name="Morin E."/>
            <person name="Drula E."/>
            <person name="Courty P.E."/>
            <person name="Kohler A."/>
            <person name="Kuo A."/>
            <person name="LaButti K."/>
            <person name="Pangilinan J."/>
            <person name="Lipzen A."/>
            <person name="Riley R."/>
            <person name="Andreopoulos W."/>
            <person name="He G."/>
            <person name="Johnson J."/>
            <person name="Nolan M."/>
            <person name="Tritt A."/>
            <person name="Barry K.W."/>
            <person name="Grigoriev I.V."/>
            <person name="Nagy L.G."/>
            <person name="Hibbett D."/>
            <person name="Henrissat B."/>
            <person name="Matheny P.B."/>
            <person name="Labbe J."/>
            <person name="Martin F.M."/>
        </authorList>
    </citation>
    <scope>NUCLEOTIDE SEQUENCE</scope>
    <source>
        <strain evidence="1">FP105234-sp</strain>
    </source>
</reference>
<reference evidence="1" key="1">
    <citation type="submission" date="2021-02" db="EMBL/GenBank/DDBJ databases">
        <authorList>
            <consortium name="DOE Joint Genome Institute"/>
            <person name="Ahrendt S."/>
            <person name="Looney B.P."/>
            <person name="Miyauchi S."/>
            <person name="Morin E."/>
            <person name="Drula E."/>
            <person name="Courty P.E."/>
            <person name="Chicoki N."/>
            <person name="Fauchery L."/>
            <person name="Kohler A."/>
            <person name="Kuo A."/>
            <person name="Labutti K."/>
            <person name="Pangilinan J."/>
            <person name="Lipzen A."/>
            <person name="Riley R."/>
            <person name="Andreopoulos W."/>
            <person name="He G."/>
            <person name="Johnson J."/>
            <person name="Barry K.W."/>
            <person name="Grigoriev I.V."/>
            <person name="Nagy L."/>
            <person name="Hibbett D."/>
            <person name="Henrissat B."/>
            <person name="Matheny P.B."/>
            <person name="Labbe J."/>
            <person name="Martin F."/>
        </authorList>
    </citation>
    <scope>NUCLEOTIDE SEQUENCE</scope>
    <source>
        <strain evidence="1">FP105234-sp</strain>
    </source>
</reference>
<dbReference type="EMBL" id="MU275904">
    <property type="protein sequence ID" value="KAI0047445.1"/>
    <property type="molecule type" value="Genomic_DNA"/>
</dbReference>
<sequence>MAQYDYLTTPLHDPTIVGGLTLALLLTLLVQYRRSPWRRVPPGPRGLPLLGNVRQLRNRRWLFFQSRKEHGDVVYLNVAGQPIVLLNTQEAAADLLDRRASIYSGRPHFVVASEILTGGMFLVYAQYGDMMRRMRRAAQEGLSKAAVKQLHPIQRREALLLAQGLLTDTQADHESRVKHFRRSSASMIMSVTYGVPSMDSVDHPMLQRIDALIERLAHATIPGAHLVEMFHWMRHVPRWLAKWKRDAERHFEEDTGMFEKLVDMVRTDLVKGIDRPSLSASLIKNETRNELSKREQAWLAGIMYAAGAETTSNTLSWWLLAMLSAPDVQARAQAELDSVVGRARPPTLADAPHLPYIRATVQEALRWRPVLPFAIPHRLAQDDWYRGMFLPAGTLVFPNLWQCNSDERVYGADAARFDPARHLDARAGPPETRGEGHVMYGFGRRACVGKHVANDSLFIDIAMVLWAAKVEPVAGAAPVDVQDYVDDGFICRPPVFDCKITPRFPEVISILGAEREMLEINT</sequence>
<comment type="caution">
    <text evidence="1">The sequence shown here is derived from an EMBL/GenBank/DDBJ whole genome shotgun (WGS) entry which is preliminary data.</text>
</comment>
<name>A0ACB8RUZ2_9AGAM</name>
<evidence type="ECO:0000313" key="2">
    <source>
        <dbReference type="Proteomes" id="UP000814033"/>
    </source>
</evidence>
<keyword evidence="2" id="KW-1185">Reference proteome</keyword>
<dbReference type="Proteomes" id="UP000814033">
    <property type="component" value="Unassembled WGS sequence"/>
</dbReference>